<dbReference type="InterPro" id="IPR002734">
    <property type="entry name" value="RibDG_C"/>
</dbReference>
<dbReference type="GO" id="GO:0008703">
    <property type="term" value="F:5-amino-6-(5-phosphoribosylamino)uracil reductase activity"/>
    <property type="evidence" value="ECO:0007669"/>
    <property type="project" value="InterPro"/>
</dbReference>
<evidence type="ECO:0000259" key="4">
    <source>
        <dbReference type="Pfam" id="PF01872"/>
    </source>
</evidence>
<dbReference type="GO" id="GO:0009231">
    <property type="term" value="P:riboflavin biosynthetic process"/>
    <property type="evidence" value="ECO:0007669"/>
    <property type="project" value="InterPro"/>
</dbReference>
<evidence type="ECO:0000256" key="1">
    <source>
        <dbReference type="ARBA" id="ARBA00005104"/>
    </source>
</evidence>
<protein>
    <submittedName>
        <fullName evidence="5">2,5-diamino-6-(Ribosylamino)-4(3H)-pyrimidinone 5'-phosphate reductase</fullName>
    </submittedName>
</protein>
<dbReference type="InterPro" id="IPR024072">
    <property type="entry name" value="DHFR-like_dom_sf"/>
</dbReference>
<dbReference type="eggNOG" id="COG1985">
    <property type="taxonomic scope" value="Bacteria"/>
</dbReference>
<accession>A0A1W2F8P7</accession>
<dbReference type="Gene3D" id="3.40.430.10">
    <property type="entry name" value="Dihydrofolate Reductase, subunit A"/>
    <property type="match status" value="1"/>
</dbReference>
<keyword evidence="6" id="KW-1185">Reference proteome</keyword>
<evidence type="ECO:0000313" key="5">
    <source>
        <dbReference type="EMBL" id="SMD18255.1"/>
    </source>
</evidence>
<dbReference type="SUPFAM" id="SSF53597">
    <property type="entry name" value="Dihydrofolate reductase-like"/>
    <property type="match status" value="1"/>
</dbReference>
<keyword evidence="2" id="KW-0521">NADP</keyword>
<dbReference type="STRING" id="40571.SAMN05660733_05337"/>
<dbReference type="PANTHER" id="PTHR38011">
    <property type="entry name" value="DIHYDROFOLATE REDUCTASE FAMILY PROTEIN (AFU_ORTHOLOGUE AFUA_8G06820)"/>
    <property type="match status" value="1"/>
</dbReference>
<organism evidence="5 6">
    <name type="scientific">Lentzea albidocapillata</name>
    <dbReference type="NCBI Taxonomy" id="40571"/>
    <lineage>
        <taxon>Bacteria</taxon>
        <taxon>Bacillati</taxon>
        <taxon>Actinomycetota</taxon>
        <taxon>Actinomycetes</taxon>
        <taxon>Pseudonocardiales</taxon>
        <taxon>Pseudonocardiaceae</taxon>
        <taxon>Lentzea</taxon>
    </lineage>
</organism>
<dbReference type="Pfam" id="PF01872">
    <property type="entry name" value="RibD_C"/>
    <property type="match status" value="1"/>
</dbReference>
<keyword evidence="3" id="KW-0560">Oxidoreductase</keyword>
<gene>
    <name evidence="5" type="ORF">SAMN05660733_05337</name>
</gene>
<proteinExistence type="predicted"/>
<dbReference type="AlphaFoldDB" id="A0A1W2F8P7"/>
<comment type="pathway">
    <text evidence="1">Cofactor biosynthesis; riboflavin biosynthesis.</text>
</comment>
<evidence type="ECO:0000256" key="3">
    <source>
        <dbReference type="ARBA" id="ARBA00023002"/>
    </source>
</evidence>
<feature type="domain" description="Bacterial bifunctional deaminase-reductase C-terminal" evidence="4">
    <location>
        <begin position="8"/>
        <end position="171"/>
    </location>
</feature>
<dbReference type="EMBL" id="FWYC01000012">
    <property type="protein sequence ID" value="SMD18255.1"/>
    <property type="molecule type" value="Genomic_DNA"/>
</dbReference>
<reference evidence="6" key="1">
    <citation type="submission" date="2017-04" db="EMBL/GenBank/DDBJ databases">
        <authorList>
            <person name="Varghese N."/>
            <person name="Submissions S."/>
        </authorList>
    </citation>
    <scope>NUCLEOTIDE SEQUENCE [LARGE SCALE GENOMIC DNA]</scope>
    <source>
        <strain evidence="6">DSM 44073</strain>
    </source>
</reference>
<sequence length="211" mass="22766">MRTPAGRPYVVAHVAVALDGATTGFEPDVGRFYELAATWREDVTLTGADTILAQEEVLAAAARPGPAEDGPLLAVVDGRGRVRQWEVLREVGHWSDVLALHAEATPPRPDDRSVPELVVGTERVDLAAALNELGKRDGVEVVRVDSGGALIGALLSAGLLDEISLLIHPCLPDASTDRFWHGHAPTATRFDLIASQTLEGRLMWLRYRPVM</sequence>
<evidence type="ECO:0000313" key="6">
    <source>
        <dbReference type="Proteomes" id="UP000192840"/>
    </source>
</evidence>
<dbReference type="InterPro" id="IPR050765">
    <property type="entry name" value="Riboflavin_Biosynth_HTPR"/>
</dbReference>
<name>A0A1W2F8P7_9PSEU</name>
<dbReference type="Proteomes" id="UP000192840">
    <property type="component" value="Unassembled WGS sequence"/>
</dbReference>
<dbReference type="PANTHER" id="PTHR38011:SF7">
    <property type="entry name" value="2,5-DIAMINO-6-RIBOSYLAMINO-4(3H)-PYRIMIDINONE 5'-PHOSPHATE REDUCTASE"/>
    <property type="match status" value="1"/>
</dbReference>
<evidence type="ECO:0000256" key="2">
    <source>
        <dbReference type="ARBA" id="ARBA00022857"/>
    </source>
</evidence>